<keyword evidence="11" id="KW-1185">Reference proteome</keyword>
<dbReference type="PANTHER" id="PTHR12266:SF0">
    <property type="entry name" value="MITOCHONDRIAL SODIUM_CALCIUM EXCHANGER PROTEIN"/>
    <property type="match status" value="1"/>
</dbReference>
<comment type="similarity">
    <text evidence="2">Belongs to the Ca(2+):cation antiporter (CaCA) (TC 2.A.19) family.</text>
</comment>
<organism evidence="10 11">
    <name type="scientific">Somion occarium</name>
    <dbReference type="NCBI Taxonomy" id="3059160"/>
    <lineage>
        <taxon>Eukaryota</taxon>
        <taxon>Fungi</taxon>
        <taxon>Dikarya</taxon>
        <taxon>Basidiomycota</taxon>
        <taxon>Agaricomycotina</taxon>
        <taxon>Agaricomycetes</taxon>
        <taxon>Polyporales</taxon>
        <taxon>Cerrenaceae</taxon>
        <taxon>Somion</taxon>
    </lineage>
</organism>
<dbReference type="Gene3D" id="1.20.1420.30">
    <property type="entry name" value="NCX, central ion-binding region"/>
    <property type="match status" value="2"/>
</dbReference>
<feature type="transmembrane region" description="Helical" evidence="8">
    <location>
        <begin position="779"/>
        <end position="797"/>
    </location>
</feature>
<dbReference type="EMBL" id="OZ037949">
    <property type="protein sequence ID" value="CAL1710948.1"/>
    <property type="molecule type" value="Genomic_DNA"/>
</dbReference>
<feature type="domain" description="Sodium/calcium exchanger membrane region" evidence="9">
    <location>
        <begin position="648"/>
        <end position="793"/>
    </location>
</feature>
<feature type="transmembrane region" description="Helical" evidence="8">
    <location>
        <begin position="516"/>
        <end position="536"/>
    </location>
</feature>
<evidence type="ECO:0000256" key="3">
    <source>
        <dbReference type="ARBA" id="ARBA00022448"/>
    </source>
</evidence>
<feature type="transmembrane region" description="Helical" evidence="8">
    <location>
        <begin position="236"/>
        <end position="259"/>
    </location>
</feature>
<feature type="compositionally biased region" description="Polar residues" evidence="7">
    <location>
        <begin position="333"/>
        <end position="342"/>
    </location>
</feature>
<feature type="region of interest" description="Disordered" evidence="7">
    <location>
        <begin position="384"/>
        <end position="419"/>
    </location>
</feature>
<feature type="transmembrane region" description="Helical" evidence="8">
    <location>
        <begin position="587"/>
        <end position="605"/>
    </location>
</feature>
<feature type="region of interest" description="Disordered" evidence="7">
    <location>
        <begin position="309"/>
        <end position="361"/>
    </location>
</feature>
<feature type="region of interest" description="Disordered" evidence="7">
    <location>
        <begin position="436"/>
        <end position="462"/>
    </location>
</feature>
<evidence type="ECO:0000313" key="10">
    <source>
        <dbReference type="EMBL" id="CAL1710948.1"/>
    </source>
</evidence>
<dbReference type="Pfam" id="PF01699">
    <property type="entry name" value="Na_Ca_ex"/>
    <property type="match status" value="2"/>
</dbReference>
<name>A0ABP1DV50_9APHY</name>
<evidence type="ECO:0000256" key="6">
    <source>
        <dbReference type="ARBA" id="ARBA00023136"/>
    </source>
</evidence>
<dbReference type="InterPro" id="IPR044880">
    <property type="entry name" value="NCX_ion-bd_dom_sf"/>
</dbReference>
<feature type="compositionally biased region" description="Basic residues" evidence="7">
    <location>
        <begin position="347"/>
        <end position="361"/>
    </location>
</feature>
<evidence type="ECO:0000256" key="4">
    <source>
        <dbReference type="ARBA" id="ARBA00022692"/>
    </source>
</evidence>
<keyword evidence="3" id="KW-0813">Transport</keyword>
<evidence type="ECO:0000259" key="9">
    <source>
        <dbReference type="Pfam" id="PF01699"/>
    </source>
</evidence>
<feature type="transmembrane region" description="Helical" evidence="8">
    <location>
        <begin position="702"/>
        <end position="724"/>
    </location>
</feature>
<dbReference type="InterPro" id="IPR051359">
    <property type="entry name" value="CaCA_antiporter"/>
</dbReference>
<dbReference type="Proteomes" id="UP001497453">
    <property type="component" value="Chromosome 6"/>
</dbReference>
<keyword evidence="5 8" id="KW-1133">Transmembrane helix</keyword>
<feature type="transmembrane region" description="Helical" evidence="8">
    <location>
        <begin position="176"/>
        <end position="199"/>
    </location>
</feature>
<evidence type="ECO:0000313" key="11">
    <source>
        <dbReference type="Proteomes" id="UP001497453"/>
    </source>
</evidence>
<feature type="transmembrane region" description="Helical" evidence="8">
    <location>
        <begin position="211"/>
        <end position="230"/>
    </location>
</feature>
<feature type="transmembrane region" description="Helical" evidence="8">
    <location>
        <begin position="108"/>
        <end position="128"/>
    </location>
</feature>
<feature type="transmembrane region" description="Helical" evidence="8">
    <location>
        <begin position="671"/>
        <end position="690"/>
    </location>
</feature>
<evidence type="ECO:0000256" key="5">
    <source>
        <dbReference type="ARBA" id="ARBA00022989"/>
    </source>
</evidence>
<evidence type="ECO:0000256" key="7">
    <source>
        <dbReference type="SAM" id="MobiDB-lite"/>
    </source>
</evidence>
<proteinExistence type="inferred from homology"/>
<comment type="subcellular location">
    <subcellularLocation>
        <location evidence="1">Membrane</location>
        <topology evidence="1">Multi-pass membrane protein</topology>
    </subcellularLocation>
</comment>
<dbReference type="InterPro" id="IPR004837">
    <property type="entry name" value="NaCa_Exmemb"/>
</dbReference>
<gene>
    <name evidence="10" type="ORF">GFSPODELE1_LOCUS8098</name>
</gene>
<evidence type="ECO:0000256" key="1">
    <source>
        <dbReference type="ARBA" id="ARBA00004141"/>
    </source>
</evidence>
<protein>
    <recommendedName>
        <fullName evidence="9">Sodium/calcium exchanger membrane region domain-containing protein</fullName>
    </recommendedName>
</protein>
<evidence type="ECO:0000256" key="2">
    <source>
        <dbReference type="ARBA" id="ARBA00008170"/>
    </source>
</evidence>
<evidence type="ECO:0000256" key="8">
    <source>
        <dbReference type="SAM" id="Phobius"/>
    </source>
</evidence>
<sequence>MWWGTPKIVFVLVFVINCVLWSQSRYGDLKSVRSRSPELFTQGGASKGHQVGAGASLLGHRRDECRPVSFPVKDQCSIAQELCPHSDTFLSIPYLQHYFCSDSHIRPLLFTGYIVWLIFLFSTLGISASDFFCPNLATLSHLLGLDENVAGVTFLAFGNGSPDVFSTFAAMRSNSAGLAIGDLLGAALFVTSCVVGSMCIIKPFKVDRGPFLRDVGFFTFAVMMVLVMLWDNEIKAWEAASMIALYAIYVTVVVIGSYLEKTGMWLKQEDACLPDEFQEEGIVYTPYRDEPELSPTPKDVPSLQVPYTRTRSVSAPGPPPRLQLELPPRPQTRCPSPQSFHSARTEHHQHHQHCSSHSRTKHMPSFSLIGALEFRRVVSELQQHPEGSLSLPESPIPSYPGGHYHPHRSSRPRTPIEYSSERDPWDARLELPFDGRSTLGVTPSERENGLEGPTPIIKITNTPASPLTVDTLSEEETPQKTLGIKRQHVFSALAKTYHILFPTLHDFQEKSLLGKLAAVFAVPAMLALTLTLPVVVTDHDCDNGQEEKVLTDEARLVHVEEEAVVERTIVAEDIIEEELHELKFNKWLMATQCILGPLFCVTVLFDGTKHEPWFFLAAGVAGTIVAILVAAFAHRGDSPAACLARCAMGFVVAIVWVMAIADEVVEVLQTIGLIFGLSDAIIGLTIFAIGSSLADLVANTSVAVFAPIMGFSACFGGPMMNILLGIGISGSSIIRQNGGKSYPLHFSTTLVITGTGLLALLVLSLVFVPWNGYFLPRSWGVALIVGYIGVMMANVVVEVTMTSS</sequence>
<keyword evidence="4 8" id="KW-0812">Transmembrane</keyword>
<keyword evidence="6 8" id="KW-0472">Membrane</keyword>
<feature type="transmembrane region" description="Helical" evidence="8">
    <location>
        <begin position="638"/>
        <end position="659"/>
    </location>
</feature>
<reference evidence="11" key="1">
    <citation type="submission" date="2024-04" db="EMBL/GenBank/DDBJ databases">
        <authorList>
            <person name="Shaw F."/>
            <person name="Minotto A."/>
        </authorList>
    </citation>
    <scope>NUCLEOTIDE SEQUENCE [LARGE SCALE GENOMIC DNA]</scope>
</reference>
<accession>A0ABP1DV50</accession>
<feature type="transmembrane region" description="Helical" evidence="8">
    <location>
        <begin position="6"/>
        <end position="23"/>
    </location>
</feature>
<feature type="transmembrane region" description="Helical" evidence="8">
    <location>
        <begin position="612"/>
        <end position="632"/>
    </location>
</feature>
<dbReference type="PANTHER" id="PTHR12266">
    <property type="entry name" value="NA+/CA2+ K+ INDEPENDENT EXCHANGER"/>
    <property type="match status" value="1"/>
</dbReference>
<feature type="transmembrane region" description="Helical" evidence="8">
    <location>
        <begin position="744"/>
        <end position="767"/>
    </location>
</feature>
<feature type="domain" description="Sodium/calcium exchanger membrane region" evidence="9">
    <location>
        <begin position="115"/>
        <end position="253"/>
    </location>
</feature>